<dbReference type="AlphaFoldDB" id="A0A4Z2HG95"/>
<proteinExistence type="predicted"/>
<organism evidence="2 3">
    <name type="scientific">Liparis tanakae</name>
    <name type="common">Tanaka's snailfish</name>
    <dbReference type="NCBI Taxonomy" id="230148"/>
    <lineage>
        <taxon>Eukaryota</taxon>
        <taxon>Metazoa</taxon>
        <taxon>Chordata</taxon>
        <taxon>Craniata</taxon>
        <taxon>Vertebrata</taxon>
        <taxon>Euteleostomi</taxon>
        <taxon>Actinopterygii</taxon>
        <taxon>Neopterygii</taxon>
        <taxon>Teleostei</taxon>
        <taxon>Neoteleostei</taxon>
        <taxon>Acanthomorphata</taxon>
        <taxon>Eupercaria</taxon>
        <taxon>Perciformes</taxon>
        <taxon>Cottioidei</taxon>
        <taxon>Cottales</taxon>
        <taxon>Liparidae</taxon>
        <taxon>Liparis</taxon>
    </lineage>
</organism>
<gene>
    <name evidence="2" type="ORF">EYF80_025506</name>
</gene>
<name>A0A4Z2HG95_9TELE</name>
<comment type="caution">
    <text evidence="2">The sequence shown here is derived from an EMBL/GenBank/DDBJ whole genome shotgun (WGS) entry which is preliminary data.</text>
</comment>
<feature type="region of interest" description="Disordered" evidence="1">
    <location>
        <begin position="53"/>
        <end position="85"/>
    </location>
</feature>
<sequence length="85" mass="9582">MPVRWRRATEGAGLLSALNVNGRDWGQKYGRSGVRDERVRLHKADRGREEVIKQAGDKPDDYSTAAYAQCRRRPGTKHSATVSTR</sequence>
<accession>A0A4Z2HG95</accession>
<keyword evidence="3" id="KW-1185">Reference proteome</keyword>
<evidence type="ECO:0000313" key="3">
    <source>
        <dbReference type="Proteomes" id="UP000314294"/>
    </source>
</evidence>
<evidence type="ECO:0000313" key="2">
    <source>
        <dbReference type="EMBL" id="TNN64255.1"/>
    </source>
</evidence>
<dbReference type="Proteomes" id="UP000314294">
    <property type="component" value="Unassembled WGS sequence"/>
</dbReference>
<reference evidence="2 3" key="1">
    <citation type="submission" date="2019-03" db="EMBL/GenBank/DDBJ databases">
        <title>First draft genome of Liparis tanakae, snailfish: a comprehensive survey of snailfish specific genes.</title>
        <authorList>
            <person name="Kim W."/>
            <person name="Song I."/>
            <person name="Jeong J.-H."/>
            <person name="Kim D."/>
            <person name="Kim S."/>
            <person name="Ryu S."/>
            <person name="Song J.Y."/>
            <person name="Lee S.K."/>
        </authorList>
    </citation>
    <scope>NUCLEOTIDE SEQUENCE [LARGE SCALE GENOMIC DNA]</scope>
    <source>
        <tissue evidence="2">Muscle</tissue>
    </source>
</reference>
<dbReference type="EMBL" id="SRLO01000256">
    <property type="protein sequence ID" value="TNN64255.1"/>
    <property type="molecule type" value="Genomic_DNA"/>
</dbReference>
<evidence type="ECO:0000256" key="1">
    <source>
        <dbReference type="SAM" id="MobiDB-lite"/>
    </source>
</evidence>
<protein>
    <submittedName>
        <fullName evidence="2">Uncharacterized protein</fullName>
    </submittedName>
</protein>